<keyword evidence="3 7" id="KW-0812">Transmembrane</keyword>
<evidence type="ECO:0000256" key="4">
    <source>
        <dbReference type="ARBA" id="ARBA00022989"/>
    </source>
</evidence>
<evidence type="ECO:0000313" key="8">
    <source>
        <dbReference type="EMBL" id="RKX68700.1"/>
    </source>
</evidence>
<protein>
    <submittedName>
        <fullName evidence="8">Phospho-N-acetylmuramoyl-pentapeptide-transferase</fullName>
        <ecNumber evidence="8">2.7.8.13</ecNumber>
    </submittedName>
</protein>
<evidence type="ECO:0000313" key="9">
    <source>
        <dbReference type="Proteomes" id="UP000271125"/>
    </source>
</evidence>
<gene>
    <name evidence="8" type="primary">mraY</name>
    <name evidence="8" type="ORF">DRP43_05240</name>
</gene>
<keyword evidence="6" id="KW-0479">Metal-binding</keyword>
<sequence length="94" mass="10549">DTGSLTLGTILGLSAVLLKQEVLLIIIGGMFVLETCSVLIQVIGYKITGKRIFKIAPLHHHFEAKGWTETKIVIRFWIIEILFVLFALSTLKIR</sequence>
<feature type="non-terminal residue" evidence="8">
    <location>
        <position position="1"/>
    </location>
</feature>
<comment type="cofactor">
    <cofactor evidence="6">
        <name>Mg(2+)</name>
        <dbReference type="ChEBI" id="CHEBI:18420"/>
    </cofactor>
</comment>
<dbReference type="EMBL" id="QNBD01000248">
    <property type="protein sequence ID" value="RKX68700.1"/>
    <property type="molecule type" value="Genomic_DNA"/>
</dbReference>
<dbReference type="GO" id="GO:0071555">
    <property type="term" value="P:cell wall organization"/>
    <property type="evidence" value="ECO:0007669"/>
    <property type="project" value="TreeGrafter"/>
</dbReference>
<proteinExistence type="predicted"/>
<dbReference type="Proteomes" id="UP000271125">
    <property type="component" value="Unassembled WGS sequence"/>
</dbReference>
<dbReference type="AlphaFoldDB" id="A0A660SFC3"/>
<evidence type="ECO:0000256" key="2">
    <source>
        <dbReference type="ARBA" id="ARBA00022679"/>
    </source>
</evidence>
<feature type="transmembrane region" description="Helical" evidence="7">
    <location>
        <begin position="22"/>
        <end position="45"/>
    </location>
</feature>
<dbReference type="PANTHER" id="PTHR22926">
    <property type="entry name" value="PHOSPHO-N-ACETYLMURAMOYL-PENTAPEPTIDE-TRANSFERASE"/>
    <property type="match status" value="1"/>
</dbReference>
<comment type="subcellular location">
    <subcellularLocation>
        <location evidence="1">Membrane</location>
        <topology evidence="1">Multi-pass membrane protein</topology>
    </subcellularLocation>
</comment>
<dbReference type="InterPro" id="IPR000715">
    <property type="entry name" value="Glycosyl_transferase_4"/>
</dbReference>
<dbReference type="GO" id="GO:0044038">
    <property type="term" value="P:cell wall macromolecule biosynthetic process"/>
    <property type="evidence" value="ECO:0007669"/>
    <property type="project" value="TreeGrafter"/>
</dbReference>
<evidence type="ECO:0000256" key="5">
    <source>
        <dbReference type="ARBA" id="ARBA00023136"/>
    </source>
</evidence>
<keyword evidence="5 7" id="KW-0472">Membrane</keyword>
<dbReference type="PANTHER" id="PTHR22926:SF5">
    <property type="entry name" value="PHOSPHO-N-ACETYLMURAMOYL-PENTAPEPTIDE-TRANSFERASE HOMOLOG"/>
    <property type="match status" value="1"/>
</dbReference>
<accession>A0A660SFC3</accession>
<evidence type="ECO:0000256" key="3">
    <source>
        <dbReference type="ARBA" id="ARBA00022692"/>
    </source>
</evidence>
<name>A0A660SFC3_UNCT6</name>
<evidence type="ECO:0000256" key="1">
    <source>
        <dbReference type="ARBA" id="ARBA00004141"/>
    </source>
</evidence>
<dbReference type="GO" id="GO:0016780">
    <property type="term" value="F:phosphotransferase activity, for other substituted phosphate groups"/>
    <property type="evidence" value="ECO:0007669"/>
    <property type="project" value="InterPro"/>
</dbReference>
<comment type="caution">
    <text evidence="8">The sequence shown here is derived from an EMBL/GenBank/DDBJ whole genome shotgun (WGS) entry which is preliminary data.</text>
</comment>
<feature type="transmembrane region" description="Helical" evidence="7">
    <location>
        <begin position="72"/>
        <end position="91"/>
    </location>
</feature>
<keyword evidence="2 8" id="KW-0808">Transferase</keyword>
<organism evidence="8 9">
    <name type="scientific">candidate division TA06 bacterium</name>
    <dbReference type="NCBI Taxonomy" id="2250710"/>
    <lineage>
        <taxon>Bacteria</taxon>
        <taxon>Bacteria division TA06</taxon>
    </lineage>
</organism>
<feature type="binding site" evidence="6">
    <location>
        <position position="1"/>
    </location>
    <ligand>
        <name>Mg(2+)</name>
        <dbReference type="ChEBI" id="CHEBI:18420"/>
    </ligand>
</feature>
<dbReference type="GO" id="GO:0005886">
    <property type="term" value="C:plasma membrane"/>
    <property type="evidence" value="ECO:0007669"/>
    <property type="project" value="TreeGrafter"/>
</dbReference>
<evidence type="ECO:0000256" key="7">
    <source>
        <dbReference type="SAM" id="Phobius"/>
    </source>
</evidence>
<keyword evidence="6" id="KW-0460">Magnesium</keyword>
<keyword evidence="4 7" id="KW-1133">Transmembrane helix</keyword>
<dbReference type="EC" id="2.7.8.13" evidence="8"/>
<reference evidence="8 9" key="1">
    <citation type="submission" date="2018-06" db="EMBL/GenBank/DDBJ databases">
        <title>Extensive metabolic versatility and redundancy in microbially diverse, dynamic hydrothermal sediments.</title>
        <authorList>
            <person name="Dombrowski N."/>
            <person name="Teske A."/>
            <person name="Baker B.J."/>
        </authorList>
    </citation>
    <scope>NUCLEOTIDE SEQUENCE [LARGE SCALE GENOMIC DNA]</scope>
    <source>
        <strain evidence="8">B10_G13</strain>
    </source>
</reference>
<evidence type="ECO:0000256" key="6">
    <source>
        <dbReference type="PIRSR" id="PIRSR600715-1"/>
    </source>
</evidence>
<dbReference type="GO" id="GO:0046872">
    <property type="term" value="F:metal ion binding"/>
    <property type="evidence" value="ECO:0007669"/>
    <property type="project" value="UniProtKB-KW"/>
</dbReference>